<dbReference type="AlphaFoldDB" id="W9S9D2"/>
<feature type="domain" description="Fe2OG dioxygenase" evidence="10">
    <location>
        <begin position="235"/>
        <end position="335"/>
    </location>
</feature>
<evidence type="ECO:0000256" key="3">
    <source>
        <dbReference type="ARBA" id="ARBA00022723"/>
    </source>
</evidence>
<dbReference type="SUPFAM" id="SSF51197">
    <property type="entry name" value="Clavaminate synthase-like"/>
    <property type="match status" value="1"/>
</dbReference>
<evidence type="ECO:0000313" key="12">
    <source>
        <dbReference type="Proteomes" id="UP000030645"/>
    </source>
</evidence>
<dbReference type="InterPro" id="IPR026992">
    <property type="entry name" value="DIOX_N"/>
</dbReference>
<dbReference type="GO" id="GO:0009686">
    <property type="term" value="P:gibberellin biosynthetic process"/>
    <property type="evidence" value="ECO:0007669"/>
    <property type="project" value="UniProtKB-ARBA"/>
</dbReference>
<dbReference type="Proteomes" id="UP000030645">
    <property type="component" value="Unassembled WGS sequence"/>
</dbReference>
<gene>
    <name evidence="11" type="ORF">L484_012931</name>
</gene>
<evidence type="ECO:0000256" key="1">
    <source>
        <dbReference type="ARBA" id="ARBA00001961"/>
    </source>
</evidence>
<sequence length="396" mass="44830">MAIDCITTTTTSTITTRTIPSMPQTQKNQHKLEQVENQNSLVFDASVLSHQSNIPTQFIWPDGEKPCENAPELPVPFVDLGGFISGDPAAAAEASRLVGEACRKHGFFLVVNHGVDRQLIADAHRYMDDFFELPLSEKQRAQRKAGEHCGYASSFTGRFSSKLPWKETLSFRYNNPSDDIVLDYFGNVLGPDFEQFGRVYQDYSEAMSKLSLGIMELLGMSLGVGRAHFKEFFQDNDSIMRLNYYPPCQKPDLTLGTGPHCDPTSLTILHQDQVGGLQVFVDDEWRSISPNFDAFVVNIGDTFMALANGRYKSCLHRAVVNSKMPRKSLAFFLCPGKEKVVSPPRELVDSLWPRVYPDFTWPMLLEFTQKHYRADMKTLQIFSNWLQQKKQLETTS</sequence>
<evidence type="ECO:0000259" key="10">
    <source>
        <dbReference type="PROSITE" id="PS51471"/>
    </source>
</evidence>
<keyword evidence="5 9" id="KW-0408">Iron</keyword>
<proteinExistence type="inferred from homology"/>
<evidence type="ECO:0000256" key="6">
    <source>
        <dbReference type="ARBA" id="ARBA00037909"/>
    </source>
</evidence>
<dbReference type="OrthoDB" id="288590at2759"/>
<dbReference type="InterPro" id="IPR027443">
    <property type="entry name" value="IPNS-like_sf"/>
</dbReference>
<dbReference type="GO" id="GO:0046872">
    <property type="term" value="F:metal ion binding"/>
    <property type="evidence" value="ECO:0007669"/>
    <property type="project" value="UniProtKB-KW"/>
</dbReference>
<dbReference type="Pfam" id="PF03171">
    <property type="entry name" value="2OG-FeII_Oxy"/>
    <property type="match status" value="1"/>
</dbReference>
<dbReference type="EMBL" id="KE345922">
    <property type="protein sequence ID" value="EXC20856.1"/>
    <property type="molecule type" value="Genomic_DNA"/>
</dbReference>
<keyword evidence="12" id="KW-1185">Reference proteome</keyword>
<name>W9S9D2_9ROSA</name>
<comment type="pathway">
    <text evidence="2">Hormone biosynthesis.</text>
</comment>
<evidence type="ECO:0000256" key="5">
    <source>
        <dbReference type="ARBA" id="ARBA00023004"/>
    </source>
</evidence>
<evidence type="ECO:0000256" key="9">
    <source>
        <dbReference type="RuleBase" id="RU003682"/>
    </source>
</evidence>
<dbReference type="eggNOG" id="KOG0143">
    <property type="taxonomic scope" value="Eukaryota"/>
</dbReference>
<dbReference type="FunFam" id="2.60.120.330:FF:000003">
    <property type="entry name" value="Gibberellin 20 oxidase 2"/>
    <property type="match status" value="1"/>
</dbReference>
<dbReference type="InterPro" id="IPR005123">
    <property type="entry name" value="Oxoglu/Fe-dep_dioxygenase_dom"/>
</dbReference>
<keyword evidence="4 9" id="KW-0560">Oxidoreductase</keyword>
<dbReference type="InterPro" id="IPR050231">
    <property type="entry name" value="Iron_ascorbate_oxido_reductase"/>
</dbReference>
<keyword evidence="3 9" id="KW-0479">Metal-binding</keyword>
<protein>
    <submittedName>
        <fullName evidence="11">Gibberellin 20 oxidase 1-D</fullName>
    </submittedName>
</protein>
<evidence type="ECO:0000256" key="7">
    <source>
        <dbReference type="ARBA" id="ARBA00043997"/>
    </source>
</evidence>
<evidence type="ECO:0000313" key="11">
    <source>
        <dbReference type="EMBL" id="EXC20856.1"/>
    </source>
</evidence>
<comment type="catalytic activity">
    <reaction evidence="8">
        <text>gibberellin A12 + 2 2-oxoglutarate + 3 O2 + H(+) = gibberellin A9 + 2 succinate + 3 CO2 + 2 H2O</text>
        <dbReference type="Rhea" id="RHEA:60772"/>
        <dbReference type="ChEBI" id="CHEBI:15377"/>
        <dbReference type="ChEBI" id="CHEBI:15378"/>
        <dbReference type="ChEBI" id="CHEBI:15379"/>
        <dbReference type="ChEBI" id="CHEBI:16526"/>
        <dbReference type="ChEBI" id="CHEBI:16810"/>
        <dbReference type="ChEBI" id="CHEBI:30031"/>
        <dbReference type="ChEBI" id="CHEBI:58627"/>
        <dbReference type="ChEBI" id="CHEBI:73255"/>
    </reaction>
    <physiologicalReaction direction="left-to-right" evidence="8">
        <dbReference type="Rhea" id="RHEA:60773"/>
    </physiologicalReaction>
</comment>
<comment type="cofactor">
    <cofactor evidence="1">
        <name>L-ascorbate</name>
        <dbReference type="ChEBI" id="CHEBI:38290"/>
    </cofactor>
</comment>
<dbReference type="STRING" id="981085.W9S9D2"/>
<comment type="pathway">
    <text evidence="6">Plant hormone biosynthesis; gibberellin biosynthesis.</text>
</comment>
<dbReference type="PROSITE" id="PS51471">
    <property type="entry name" value="FE2OG_OXY"/>
    <property type="match status" value="1"/>
</dbReference>
<dbReference type="KEGG" id="mnt:21396121"/>
<dbReference type="Gene3D" id="2.60.120.330">
    <property type="entry name" value="B-lactam Antibiotic, Isopenicillin N Synthase, Chain"/>
    <property type="match status" value="1"/>
</dbReference>
<dbReference type="InterPro" id="IPR044861">
    <property type="entry name" value="IPNS-like_FE2OG_OXY"/>
</dbReference>
<evidence type="ECO:0000256" key="8">
    <source>
        <dbReference type="ARBA" id="ARBA00050508"/>
    </source>
</evidence>
<organism evidence="11 12">
    <name type="scientific">Morus notabilis</name>
    <dbReference type="NCBI Taxonomy" id="981085"/>
    <lineage>
        <taxon>Eukaryota</taxon>
        <taxon>Viridiplantae</taxon>
        <taxon>Streptophyta</taxon>
        <taxon>Embryophyta</taxon>
        <taxon>Tracheophyta</taxon>
        <taxon>Spermatophyta</taxon>
        <taxon>Magnoliopsida</taxon>
        <taxon>eudicotyledons</taxon>
        <taxon>Gunneridae</taxon>
        <taxon>Pentapetalae</taxon>
        <taxon>rosids</taxon>
        <taxon>fabids</taxon>
        <taxon>Rosales</taxon>
        <taxon>Moraceae</taxon>
        <taxon>Moreae</taxon>
        <taxon>Morus</taxon>
    </lineage>
</organism>
<dbReference type="PANTHER" id="PTHR47990">
    <property type="entry name" value="2-OXOGLUTARATE (2OG) AND FE(II)-DEPENDENT OXYGENASE SUPERFAMILY PROTEIN-RELATED"/>
    <property type="match status" value="1"/>
</dbReference>
<evidence type="ECO:0000256" key="2">
    <source>
        <dbReference type="ARBA" id="ARBA00004972"/>
    </source>
</evidence>
<dbReference type="Pfam" id="PF14226">
    <property type="entry name" value="DIOX_N"/>
    <property type="match status" value="1"/>
</dbReference>
<dbReference type="GO" id="GO:0045544">
    <property type="term" value="F:gibberellin 20-oxidase activity"/>
    <property type="evidence" value="ECO:0007669"/>
    <property type="project" value="UniProtKB-ARBA"/>
</dbReference>
<reference evidence="12" key="1">
    <citation type="submission" date="2013-01" db="EMBL/GenBank/DDBJ databases">
        <title>Draft Genome Sequence of a Mulberry Tree, Morus notabilis C.K. Schneid.</title>
        <authorList>
            <person name="He N."/>
            <person name="Zhao S."/>
        </authorList>
    </citation>
    <scope>NUCLEOTIDE SEQUENCE</scope>
</reference>
<evidence type="ECO:0000256" key="4">
    <source>
        <dbReference type="ARBA" id="ARBA00023002"/>
    </source>
</evidence>
<accession>W9S9D2</accession>
<comment type="similarity">
    <text evidence="7">Belongs to the iron/ascorbate-dependent oxidoreductase family. GA20OX subfamily.</text>
</comment>